<keyword evidence="3" id="KW-1185">Reference proteome</keyword>
<evidence type="ECO:0000256" key="1">
    <source>
        <dbReference type="SAM" id="MobiDB-lite"/>
    </source>
</evidence>
<dbReference type="EMBL" id="GG745330">
    <property type="protein sequence ID" value="KNE56617.1"/>
    <property type="molecule type" value="Genomic_DNA"/>
</dbReference>
<name>A0A0L0S219_ALLM3</name>
<feature type="region of interest" description="Disordered" evidence="1">
    <location>
        <begin position="14"/>
        <end position="108"/>
    </location>
</feature>
<reference evidence="3" key="2">
    <citation type="submission" date="2009-11" db="EMBL/GenBank/DDBJ databases">
        <title>The Genome Sequence of Allomyces macrogynus strain ATCC 38327.</title>
        <authorList>
            <consortium name="The Broad Institute Genome Sequencing Platform"/>
            <person name="Russ C."/>
            <person name="Cuomo C."/>
            <person name="Shea T."/>
            <person name="Young S.K."/>
            <person name="Zeng Q."/>
            <person name="Koehrsen M."/>
            <person name="Haas B."/>
            <person name="Borodovsky M."/>
            <person name="Guigo R."/>
            <person name="Alvarado L."/>
            <person name="Berlin A."/>
            <person name="Borenstein D."/>
            <person name="Chen Z."/>
            <person name="Engels R."/>
            <person name="Freedman E."/>
            <person name="Gellesch M."/>
            <person name="Goldberg J."/>
            <person name="Griggs A."/>
            <person name="Gujja S."/>
            <person name="Heiman D."/>
            <person name="Hepburn T."/>
            <person name="Howarth C."/>
            <person name="Jen D."/>
            <person name="Larson L."/>
            <person name="Lewis B."/>
            <person name="Mehta T."/>
            <person name="Park D."/>
            <person name="Pearson M."/>
            <person name="Roberts A."/>
            <person name="Saif S."/>
            <person name="Shenoy N."/>
            <person name="Sisk P."/>
            <person name="Stolte C."/>
            <person name="Sykes S."/>
            <person name="Walk T."/>
            <person name="White J."/>
            <person name="Yandava C."/>
            <person name="Burger G."/>
            <person name="Gray M.W."/>
            <person name="Holland P.W.H."/>
            <person name="King N."/>
            <person name="Lang F.B.F."/>
            <person name="Roger A.J."/>
            <person name="Ruiz-Trillo I."/>
            <person name="Lander E."/>
            <person name="Nusbaum C."/>
        </authorList>
    </citation>
    <scope>NUCLEOTIDE SEQUENCE [LARGE SCALE GENOMIC DNA]</scope>
    <source>
        <strain evidence="3">ATCC 38327</strain>
    </source>
</reference>
<protein>
    <submittedName>
        <fullName evidence="2">Uncharacterized protein</fullName>
    </submittedName>
</protein>
<dbReference type="Proteomes" id="UP000054350">
    <property type="component" value="Unassembled WGS sequence"/>
</dbReference>
<evidence type="ECO:0000313" key="3">
    <source>
        <dbReference type="Proteomes" id="UP000054350"/>
    </source>
</evidence>
<organism evidence="2 3">
    <name type="scientific">Allomyces macrogynus (strain ATCC 38327)</name>
    <name type="common">Allomyces javanicus var. macrogynus</name>
    <dbReference type="NCBI Taxonomy" id="578462"/>
    <lineage>
        <taxon>Eukaryota</taxon>
        <taxon>Fungi</taxon>
        <taxon>Fungi incertae sedis</taxon>
        <taxon>Blastocladiomycota</taxon>
        <taxon>Blastocladiomycetes</taxon>
        <taxon>Blastocladiales</taxon>
        <taxon>Blastocladiaceae</taxon>
        <taxon>Allomyces</taxon>
    </lineage>
</organism>
<dbReference type="AlphaFoldDB" id="A0A0L0S219"/>
<accession>A0A0L0S219</accession>
<evidence type="ECO:0000313" key="2">
    <source>
        <dbReference type="EMBL" id="KNE56617.1"/>
    </source>
</evidence>
<reference evidence="2 3" key="1">
    <citation type="submission" date="2009-11" db="EMBL/GenBank/DDBJ databases">
        <title>Annotation of Allomyces macrogynus ATCC 38327.</title>
        <authorList>
            <consortium name="The Broad Institute Genome Sequencing Platform"/>
            <person name="Russ C."/>
            <person name="Cuomo C."/>
            <person name="Burger G."/>
            <person name="Gray M.W."/>
            <person name="Holland P.W.H."/>
            <person name="King N."/>
            <person name="Lang F.B.F."/>
            <person name="Roger A.J."/>
            <person name="Ruiz-Trillo I."/>
            <person name="Young S.K."/>
            <person name="Zeng Q."/>
            <person name="Gargeya S."/>
            <person name="Fitzgerald M."/>
            <person name="Haas B."/>
            <person name="Abouelleil A."/>
            <person name="Alvarado L."/>
            <person name="Arachchi H.M."/>
            <person name="Berlin A."/>
            <person name="Chapman S.B."/>
            <person name="Gearin G."/>
            <person name="Goldberg J."/>
            <person name="Griggs A."/>
            <person name="Gujja S."/>
            <person name="Hansen M."/>
            <person name="Heiman D."/>
            <person name="Howarth C."/>
            <person name="Larimer J."/>
            <person name="Lui A."/>
            <person name="MacDonald P.J.P."/>
            <person name="McCowen C."/>
            <person name="Montmayeur A."/>
            <person name="Murphy C."/>
            <person name="Neiman D."/>
            <person name="Pearson M."/>
            <person name="Priest M."/>
            <person name="Roberts A."/>
            <person name="Saif S."/>
            <person name="Shea T."/>
            <person name="Sisk P."/>
            <person name="Stolte C."/>
            <person name="Sykes S."/>
            <person name="Wortman J."/>
            <person name="Nusbaum C."/>
            <person name="Birren B."/>
        </authorList>
    </citation>
    <scope>NUCLEOTIDE SEQUENCE [LARGE SCALE GENOMIC DNA]</scope>
    <source>
        <strain evidence="2 3">ATCC 38327</strain>
    </source>
</reference>
<gene>
    <name evidence="2" type="ORF">AMAG_17942</name>
</gene>
<dbReference type="VEuPathDB" id="FungiDB:AMAG_17942"/>
<sequence>MLWRTGPARRVSLRRVQHPSWRSSCHGHIPLPPPPSTACQHRVRRKQLLERVRDGTFSPRRAPASQDQDRGVGTSSHDGHMFRPVTRTGVDHGSRGAIPSAPTTSSIT</sequence>
<proteinExistence type="predicted"/>